<dbReference type="PANTHER" id="PTHR10219">
    <property type="entry name" value="GLYCOLIPID TRANSFER PROTEIN-RELATED"/>
    <property type="match status" value="1"/>
</dbReference>
<evidence type="ECO:0000313" key="3">
    <source>
        <dbReference type="EMBL" id="TDL18973.1"/>
    </source>
</evidence>
<proteinExistence type="predicted"/>
<protein>
    <submittedName>
        <fullName evidence="3">Glycolipid transfer protein</fullName>
    </submittedName>
</protein>
<dbReference type="VEuPathDB" id="FungiDB:BD410DRAFT_792567"/>
<dbReference type="Proteomes" id="UP000294933">
    <property type="component" value="Unassembled WGS sequence"/>
</dbReference>
<dbReference type="SUPFAM" id="SSF110004">
    <property type="entry name" value="Glycolipid transfer protein, GLTP"/>
    <property type="match status" value="1"/>
</dbReference>
<evidence type="ECO:0000313" key="4">
    <source>
        <dbReference type="Proteomes" id="UP000294933"/>
    </source>
</evidence>
<name>A0A4Y7PU74_9AGAM</name>
<feature type="domain" description="Glycolipid transfer protein" evidence="2">
    <location>
        <begin position="21"/>
        <end position="161"/>
    </location>
</feature>
<dbReference type="GO" id="GO:1902388">
    <property type="term" value="F:ceramide 1-phosphate transfer activity"/>
    <property type="evidence" value="ECO:0007669"/>
    <property type="project" value="TreeGrafter"/>
</dbReference>
<keyword evidence="1" id="KW-0813">Transport</keyword>
<gene>
    <name evidence="3" type="ORF">BD410DRAFT_792567</name>
</gene>
<keyword evidence="4" id="KW-1185">Reference proteome</keyword>
<dbReference type="Gene3D" id="1.10.3520.10">
    <property type="entry name" value="Glycolipid transfer protein"/>
    <property type="match status" value="1"/>
</dbReference>
<dbReference type="InterPro" id="IPR036497">
    <property type="entry name" value="GLTP_sf"/>
</dbReference>
<dbReference type="InterPro" id="IPR014830">
    <property type="entry name" value="Glycolipid_transfer_prot_dom"/>
</dbReference>
<dbReference type="GO" id="GO:0005829">
    <property type="term" value="C:cytosol"/>
    <property type="evidence" value="ECO:0007669"/>
    <property type="project" value="TreeGrafter"/>
</dbReference>
<accession>A0A4Y7PU74</accession>
<evidence type="ECO:0000256" key="1">
    <source>
        <dbReference type="ARBA" id="ARBA00022448"/>
    </source>
</evidence>
<dbReference type="PANTHER" id="PTHR10219:SF25">
    <property type="entry name" value="PLECKSTRIN HOMOLOGY DOMAIN-CONTAINING FAMILY A MEMBER 8"/>
    <property type="match status" value="1"/>
</dbReference>
<dbReference type="GO" id="GO:1902387">
    <property type="term" value="F:ceramide 1-phosphate binding"/>
    <property type="evidence" value="ECO:0007669"/>
    <property type="project" value="TreeGrafter"/>
</dbReference>
<dbReference type="EMBL" id="ML170201">
    <property type="protein sequence ID" value="TDL18973.1"/>
    <property type="molecule type" value="Genomic_DNA"/>
</dbReference>
<dbReference type="OrthoDB" id="205255at2759"/>
<dbReference type="Pfam" id="PF08718">
    <property type="entry name" value="GLTP"/>
    <property type="match status" value="1"/>
</dbReference>
<reference evidence="3 4" key="1">
    <citation type="submission" date="2018-06" db="EMBL/GenBank/DDBJ databases">
        <title>A transcriptomic atlas of mushroom development highlights an independent origin of complex multicellularity.</title>
        <authorList>
            <consortium name="DOE Joint Genome Institute"/>
            <person name="Krizsan K."/>
            <person name="Almasi E."/>
            <person name="Merenyi Z."/>
            <person name="Sahu N."/>
            <person name="Viragh M."/>
            <person name="Koszo T."/>
            <person name="Mondo S."/>
            <person name="Kiss B."/>
            <person name="Balint B."/>
            <person name="Kues U."/>
            <person name="Barry K."/>
            <person name="Hegedus J.C."/>
            <person name="Henrissat B."/>
            <person name="Johnson J."/>
            <person name="Lipzen A."/>
            <person name="Ohm R."/>
            <person name="Nagy I."/>
            <person name="Pangilinan J."/>
            <person name="Yan J."/>
            <person name="Xiong Y."/>
            <person name="Grigoriev I.V."/>
            <person name="Hibbett D.S."/>
            <person name="Nagy L.G."/>
        </authorList>
    </citation>
    <scope>NUCLEOTIDE SEQUENCE [LARGE SCALE GENOMIC DNA]</scope>
    <source>
        <strain evidence="3 4">SZMC22713</strain>
    </source>
</reference>
<sequence length="199" mass="22255">MAPYFETVRSFATVSVSEDGVNVEEFLEASDGLLKMFDLLGVGVFSFVQADIRSNISGVRSVYSTTTDAGKTLEMFVEKEKASGVRGPHGTACLRRLLRALLFTSNALQHSRNNPNSELQASFRSAYNVVLRHHHGFALRAVVSLALTSCPRRHEFYSRLSQGEPSEKFSGEFTRWLDGLDTIVSRMVQFYIDHGLERV</sequence>
<dbReference type="STRING" id="50990.A0A4Y7PU74"/>
<dbReference type="GO" id="GO:0016020">
    <property type="term" value="C:membrane"/>
    <property type="evidence" value="ECO:0007669"/>
    <property type="project" value="TreeGrafter"/>
</dbReference>
<dbReference type="AlphaFoldDB" id="A0A4Y7PU74"/>
<organism evidence="3 4">
    <name type="scientific">Rickenella mellea</name>
    <dbReference type="NCBI Taxonomy" id="50990"/>
    <lineage>
        <taxon>Eukaryota</taxon>
        <taxon>Fungi</taxon>
        <taxon>Dikarya</taxon>
        <taxon>Basidiomycota</taxon>
        <taxon>Agaricomycotina</taxon>
        <taxon>Agaricomycetes</taxon>
        <taxon>Hymenochaetales</taxon>
        <taxon>Rickenellaceae</taxon>
        <taxon>Rickenella</taxon>
    </lineage>
</organism>
<evidence type="ECO:0000259" key="2">
    <source>
        <dbReference type="Pfam" id="PF08718"/>
    </source>
</evidence>